<evidence type="ECO:0008006" key="3">
    <source>
        <dbReference type="Google" id="ProtNLM"/>
    </source>
</evidence>
<geneLocation type="mitochondrion" evidence="1"/>
<name>A0ABR1FP90_AURAN</name>
<comment type="caution">
    <text evidence="1">The sequence shown here is derived from an EMBL/GenBank/DDBJ whole genome shotgun (WGS) entry which is preliminary data.</text>
</comment>
<protein>
    <recommendedName>
        <fullName evidence="3">YqaJ viral recombinase domain-containing protein</fullName>
    </recommendedName>
</protein>
<dbReference type="EMBL" id="JBBJCI010000303">
    <property type="protein sequence ID" value="KAK7234906.1"/>
    <property type="molecule type" value="Genomic_DNA"/>
</dbReference>
<proteinExistence type="predicted"/>
<keyword evidence="1" id="KW-0496">Mitochondrion</keyword>
<accession>A0ABR1FP90</accession>
<reference evidence="1 2" key="1">
    <citation type="submission" date="2024-03" db="EMBL/GenBank/DDBJ databases">
        <title>Aureococcus anophagefferens CCMP1851 and Kratosvirus quantuckense: Draft genome of a second virus-susceptible host strain in the model system.</title>
        <authorList>
            <person name="Chase E."/>
            <person name="Truchon A.R."/>
            <person name="Schepens W."/>
            <person name="Wilhelm S.W."/>
        </authorList>
    </citation>
    <scope>NUCLEOTIDE SEQUENCE [LARGE SCALE GENOMIC DNA]</scope>
    <source>
        <strain evidence="1 2">CCMP1851</strain>
    </source>
</reference>
<organism evidence="1 2">
    <name type="scientific">Aureococcus anophagefferens</name>
    <name type="common">Harmful bloom alga</name>
    <dbReference type="NCBI Taxonomy" id="44056"/>
    <lineage>
        <taxon>Eukaryota</taxon>
        <taxon>Sar</taxon>
        <taxon>Stramenopiles</taxon>
        <taxon>Ochrophyta</taxon>
        <taxon>Pelagophyceae</taxon>
        <taxon>Pelagomonadales</taxon>
        <taxon>Pelagomonadaceae</taxon>
        <taxon>Aureococcus</taxon>
    </lineage>
</organism>
<dbReference type="Proteomes" id="UP001363151">
    <property type="component" value="Unassembled WGS sequence"/>
</dbReference>
<sequence length="128" mass="15172">MLGERLVYEILQLKGENPRKPEKKGGFIPDWETEDFIYEVKTSNWWVSGTAGEKVLGTWIKYQNIRELYGKPLRIVCVANQEYELEYGKIKYFGENVTEKTKQALELAQSWDIWYIKFSDLVSDFNYK</sequence>
<gene>
    <name evidence="1" type="ORF">SO694_mt00036</name>
</gene>
<evidence type="ECO:0000313" key="1">
    <source>
        <dbReference type="EMBL" id="KAK7234906.1"/>
    </source>
</evidence>
<evidence type="ECO:0000313" key="2">
    <source>
        <dbReference type="Proteomes" id="UP001363151"/>
    </source>
</evidence>
<keyword evidence="2" id="KW-1185">Reference proteome</keyword>